<dbReference type="EMBL" id="RJUF01000004">
    <property type="protein sequence ID" value="MCP9761905.1"/>
    <property type="molecule type" value="Genomic_DNA"/>
</dbReference>
<evidence type="ECO:0000313" key="11">
    <source>
        <dbReference type="Proteomes" id="UP001204144"/>
    </source>
</evidence>
<dbReference type="RefSeq" id="WP_255035650.1">
    <property type="nucleotide sequence ID" value="NZ_RJUF01000004.1"/>
</dbReference>
<dbReference type="Gene3D" id="1.20.1560.10">
    <property type="entry name" value="ABC transporter type 1, transmembrane domain"/>
    <property type="match status" value="1"/>
</dbReference>
<dbReference type="CDD" id="cd18552">
    <property type="entry name" value="ABC_6TM_MsbA_like"/>
    <property type="match status" value="1"/>
</dbReference>
<feature type="domain" description="ABC transporter" evidence="8">
    <location>
        <begin position="371"/>
        <end position="604"/>
    </location>
</feature>
<protein>
    <submittedName>
        <fullName evidence="10">ABC transporter ATP-binding protein</fullName>
    </submittedName>
</protein>
<evidence type="ECO:0000256" key="1">
    <source>
        <dbReference type="ARBA" id="ARBA00004651"/>
    </source>
</evidence>
<dbReference type="Gene3D" id="3.40.50.300">
    <property type="entry name" value="P-loop containing nucleotide triphosphate hydrolases"/>
    <property type="match status" value="1"/>
</dbReference>
<organism evidence="10 11">
    <name type="scientific">Lacihabitans soyangensis</name>
    <dbReference type="NCBI Taxonomy" id="869394"/>
    <lineage>
        <taxon>Bacteria</taxon>
        <taxon>Pseudomonadati</taxon>
        <taxon>Bacteroidota</taxon>
        <taxon>Cytophagia</taxon>
        <taxon>Cytophagales</taxon>
        <taxon>Leadbetterellaceae</taxon>
        <taxon>Lacihabitans</taxon>
    </lineage>
</organism>
<evidence type="ECO:0000256" key="7">
    <source>
        <dbReference type="SAM" id="Phobius"/>
    </source>
</evidence>
<dbReference type="GO" id="GO:0016887">
    <property type="term" value="F:ATP hydrolysis activity"/>
    <property type="evidence" value="ECO:0007669"/>
    <property type="project" value="InterPro"/>
</dbReference>
<dbReference type="PROSITE" id="PS50929">
    <property type="entry name" value="ABC_TM1F"/>
    <property type="match status" value="1"/>
</dbReference>
<evidence type="ECO:0000256" key="5">
    <source>
        <dbReference type="ARBA" id="ARBA00022989"/>
    </source>
</evidence>
<dbReference type="SMART" id="SM00382">
    <property type="entry name" value="AAA"/>
    <property type="match status" value="1"/>
</dbReference>
<evidence type="ECO:0000256" key="2">
    <source>
        <dbReference type="ARBA" id="ARBA00022692"/>
    </source>
</evidence>
<dbReference type="PROSITE" id="PS00211">
    <property type="entry name" value="ABC_TRANSPORTER_1"/>
    <property type="match status" value="1"/>
</dbReference>
<dbReference type="Pfam" id="PF00664">
    <property type="entry name" value="ABC_membrane"/>
    <property type="match status" value="1"/>
</dbReference>
<keyword evidence="3" id="KW-0547">Nucleotide-binding</keyword>
<evidence type="ECO:0000313" key="10">
    <source>
        <dbReference type="EMBL" id="MCP9761905.1"/>
    </source>
</evidence>
<feature type="transmembrane region" description="Helical" evidence="7">
    <location>
        <begin position="89"/>
        <end position="109"/>
    </location>
</feature>
<comment type="subcellular location">
    <subcellularLocation>
        <location evidence="1">Cell membrane</location>
        <topology evidence="1">Multi-pass membrane protein</topology>
    </subcellularLocation>
</comment>
<evidence type="ECO:0000259" key="9">
    <source>
        <dbReference type="PROSITE" id="PS50929"/>
    </source>
</evidence>
<feature type="transmembrane region" description="Helical" evidence="7">
    <location>
        <begin position="282"/>
        <end position="300"/>
    </location>
</feature>
<dbReference type="InterPro" id="IPR027417">
    <property type="entry name" value="P-loop_NTPase"/>
</dbReference>
<dbReference type="GO" id="GO:0005524">
    <property type="term" value="F:ATP binding"/>
    <property type="evidence" value="ECO:0007669"/>
    <property type="project" value="UniProtKB-KW"/>
</dbReference>
<evidence type="ECO:0000256" key="4">
    <source>
        <dbReference type="ARBA" id="ARBA00022840"/>
    </source>
</evidence>
<reference evidence="10 11" key="1">
    <citation type="submission" date="2018-11" db="EMBL/GenBank/DDBJ databases">
        <title>Novel bacteria species description.</title>
        <authorList>
            <person name="Han J.-H."/>
        </authorList>
    </citation>
    <scope>NUCLEOTIDE SEQUENCE [LARGE SCALE GENOMIC DNA]</scope>
    <source>
        <strain evidence="10 11">KCTC23259</strain>
    </source>
</reference>
<keyword evidence="5 7" id="KW-1133">Transmembrane helix</keyword>
<keyword evidence="6 7" id="KW-0472">Membrane</keyword>
<dbReference type="InterPro" id="IPR003593">
    <property type="entry name" value="AAA+_ATPase"/>
</dbReference>
<gene>
    <name evidence="10" type="ORF">EGI31_02980</name>
</gene>
<feature type="domain" description="ABC transmembrane type-1" evidence="9">
    <location>
        <begin position="22"/>
        <end position="337"/>
    </location>
</feature>
<dbReference type="SUPFAM" id="SSF52540">
    <property type="entry name" value="P-loop containing nucleoside triphosphate hydrolases"/>
    <property type="match status" value="1"/>
</dbReference>
<dbReference type="Proteomes" id="UP001204144">
    <property type="component" value="Unassembled WGS sequence"/>
</dbReference>
<evidence type="ECO:0000256" key="3">
    <source>
        <dbReference type="ARBA" id="ARBA00022741"/>
    </source>
</evidence>
<dbReference type="SUPFAM" id="SSF90123">
    <property type="entry name" value="ABC transporter transmembrane region"/>
    <property type="match status" value="1"/>
</dbReference>
<comment type="caution">
    <text evidence="10">The sequence shown here is derived from an EMBL/GenBank/DDBJ whole genome shotgun (WGS) entry which is preliminary data.</text>
</comment>
<dbReference type="InterPro" id="IPR017871">
    <property type="entry name" value="ABC_transporter-like_CS"/>
</dbReference>
<name>A0AAE3KVX0_9BACT</name>
<feature type="transmembrane region" description="Helical" evidence="7">
    <location>
        <begin position="194"/>
        <end position="211"/>
    </location>
</feature>
<feature type="transmembrane region" description="Helical" evidence="7">
    <location>
        <begin position="170"/>
        <end position="188"/>
    </location>
</feature>
<dbReference type="FunFam" id="3.40.50.300:FF:000218">
    <property type="entry name" value="Multidrug ABC transporter ATP-binding protein"/>
    <property type="match status" value="1"/>
</dbReference>
<dbReference type="InterPro" id="IPR003439">
    <property type="entry name" value="ABC_transporter-like_ATP-bd"/>
</dbReference>
<proteinExistence type="predicted"/>
<dbReference type="GO" id="GO:0015421">
    <property type="term" value="F:ABC-type oligopeptide transporter activity"/>
    <property type="evidence" value="ECO:0007669"/>
    <property type="project" value="TreeGrafter"/>
</dbReference>
<dbReference type="InterPro" id="IPR011527">
    <property type="entry name" value="ABC1_TM_dom"/>
</dbReference>
<evidence type="ECO:0000259" key="8">
    <source>
        <dbReference type="PROSITE" id="PS50893"/>
    </source>
</evidence>
<dbReference type="PROSITE" id="PS50893">
    <property type="entry name" value="ABC_TRANSPORTER_2"/>
    <property type="match status" value="1"/>
</dbReference>
<feature type="transmembrane region" description="Helical" evidence="7">
    <location>
        <begin position="21"/>
        <end position="39"/>
    </location>
</feature>
<dbReference type="PANTHER" id="PTHR43394">
    <property type="entry name" value="ATP-DEPENDENT PERMEASE MDL1, MITOCHONDRIAL"/>
    <property type="match status" value="1"/>
</dbReference>
<accession>A0AAE3KVX0</accession>
<dbReference type="AlphaFoldDB" id="A0AAE3KVX0"/>
<keyword evidence="2 7" id="KW-0812">Transmembrane</keyword>
<dbReference type="InterPro" id="IPR039421">
    <property type="entry name" value="Type_1_exporter"/>
</dbReference>
<dbReference type="PANTHER" id="PTHR43394:SF1">
    <property type="entry name" value="ATP-BINDING CASSETTE SUB-FAMILY B MEMBER 10, MITOCHONDRIAL"/>
    <property type="match status" value="1"/>
</dbReference>
<dbReference type="Pfam" id="PF00005">
    <property type="entry name" value="ABC_tran"/>
    <property type="match status" value="1"/>
</dbReference>
<keyword evidence="11" id="KW-1185">Reference proteome</keyword>
<dbReference type="InterPro" id="IPR036640">
    <property type="entry name" value="ABC1_TM_sf"/>
</dbReference>
<evidence type="ECO:0000256" key="6">
    <source>
        <dbReference type="ARBA" id="ARBA00023136"/>
    </source>
</evidence>
<dbReference type="GO" id="GO:0005886">
    <property type="term" value="C:plasma membrane"/>
    <property type="evidence" value="ECO:0007669"/>
    <property type="project" value="UniProtKB-SubCell"/>
</dbReference>
<sequence>MNIYFKILKYAGNLQNFVVPFVFTSLIAGVFGVLNLVLLKPLLDVLFGQVADSVIVEMANKKPETYQILDWYQKYFTEAILSDGKLGGLKFVCFTILGVSFVANVSRYFSLRLLERFKTNMVANLRQAVFEHTLQLHLSFYSNEKKGELISRITTDVQEVENSIANSFSAAIKEFILLAAYLVALFYISWKLTLFSLIVIPVTGAFLGIVLKRMRHNAGDSQQRLSNLISIMDEAFGSMRVVKAFLAEAFISKRFFEQNTAYRKSMFAYASKREMANPFSEFIGISMVASLLYFGGSLILEGTGSLTASTFISYIAIFSQVIRPAKEISQAISTAQRGLASGQRVMELINQKADIVDDKDATVLESFNSKIEFKNVGFSYIEDKEILKNISLEIKKGQTVALVGASGGGKSTIADLLIRFYDVQKGEILLDTQNIKNISQKSLREHIGVVTQEPMLYNDSILNNIAFGRNAGLEEIQNAAKIANAHEFIMNQPEGYETNIGDRGTKLSGGQKQRLSIARAILQNPPILILDEATSALDTESEKLVQDALANLMKNRTSLVIAHRLSTIQNADKIYVIQNGEVVEQGTHQSLFDEENGYYRKLVTMQGL</sequence>
<keyword evidence="4 10" id="KW-0067">ATP-binding</keyword>